<gene>
    <name evidence="1" type="ORF">AMLFYP55_01158</name>
</gene>
<dbReference type="InterPro" id="IPR008930">
    <property type="entry name" value="Terpenoid_cyclase/PrenylTrfase"/>
</dbReference>
<reference evidence="1" key="1">
    <citation type="submission" date="2019-11" db="EMBL/GenBank/DDBJ databases">
        <authorList>
            <person name="Feng L."/>
        </authorList>
    </citation>
    <scope>NUCLEOTIDE SEQUENCE</scope>
    <source>
        <strain evidence="1">AMuciniphilaLFYP55</strain>
    </source>
</reference>
<accession>A0A6N2UYM9</accession>
<organism evidence="1">
    <name type="scientific">Akkermansia muciniphila</name>
    <dbReference type="NCBI Taxonomy" id="239935"/>
    <lineage>
        <taxon>Bacteria</taxon>
        <taxon>Pseudomonadati</taxon>
        <taxon>Verrucomicrobiota</taxon>
        <taxon>Verrucomicrobiia</taxon>
        <taxon>Verrucomicrobiales</taxon>
        <taxon>Akkermansiaceae</taxon>
        <taxon>Akkermansia</taxon>
    </lineage>
</organism>
<name>A0A6N2UYM9_9BACT</name>
<dbReference type="OrthoDB" id="197723at2"/>
<dbReference type="AlphaFoldDB" id="A0A6N2UYM9"/>
<evidence type="ECO:0000313" key="1">
    <source>
        <dbReference type="EMBL" id="VYT22333.1"/>
    </source>
</evidence>
<dbReference type="Gene3D" id="1.50.10.20">
    <property type="match status" value="1"/>
</dbReference>
<dbReference type="CDD" id="cd00688">
    <property type="entry name" value="ISOPREN_C2_like"/>
    <property type="match status" value="1"/>
</dbReference>
<dbReference type="RefSeq" id="WP_022396333.1">
    <property type="nucleotide sequence ID" value="NZ_CACRSS010000020.1"/>
</dbReference>
<dbReference type="GeneID" id="84024396"/>
<proteinExistence type="predicted"/>
<protein>
    <submittedName>
        <fullName evidence="1">Uncharacterized protein</fullName>
    </submittedName>
</protein>
<dbReference type="EMBL" id="CACRSS010000020">
    <property type="protein sequence ID" value="VYT22333.1"/>
    <property type="molecule type" value="Genomic_DNA"/>
</dbReference>
<sequence>MFRLLTTSLLAILCLHLPAAHGKPAQAEKADAIQIAKIPDIPPAKSEQFDQAFRRGVDFLLKTQNRDGSWGDHRVIGTWNILCPYPDGPLTFKTASTALCIAGLNASPLHNEPAVQQAMTRAENYLIRTMPHLKRGDSLCVYNTWAHTYVLDAMSMRAARLDRNSPRYRELKSCAGSQVKKLNELASAMGGWGYLTYSGFSKRPAAQPTSFLTGTVLISAWMAGKSFGLSLDNKIFSRALKFLKSQRTPAGTYVYSLGHAFYPGRPINRHTGSLARTPACDYAIRLWEPEDISLRQLVDGLDRLWSRRGWLTMALHKPTPHESFAQNSGYFFYYGYYYSGMCLDMLAPNQVKRHASLLADDILTRQGTDGSWWDYPLYNYHKFYGTGYALYALSRAWDKLYGQPEPPSSLTSTPFRP</sequence>
<dbReference type="SUPFAM" id="SSF48239">
    <property type="entry name" value="Terpenoid cyclases/Protein prenyltransferases"/>
    <property type="match status" value="1"/>
</dbReference>